<dbReference type="Gene3D" id="3.40.50.300">
    <property type="entry name" value="P-loop containing nucleotide triphosphate hydrolases"/>
    <property type="match status" value="1"/>
</dbReference>
<dbReference type="EMBL" id="JBHMAS010000048">
    <property type="protein sequence ID" value="MFB9781466.1"/>
    <property type="molecule type" value="Genomic_DNA"/>
</dbReference>
<gene>
    <name evidence="1" type="ORF">ACFFQ6_17390</name>
</gene>
<evidence type="ECO:0000313" key="2">
    <source>
        <dbReference type="Proteomes" id="UP001589587"/>
    </source>
</evidence>
<reference evidence="1 2" key="1">
    <citation type="submission" date="2024-09" db="EMBL/GenBank/DDBJ databases">
        <authorList>
            <person name="Sun Q."/>
            <person name="Mori K."/>
        </authorList>
    </citation>
    <scope>NUCLEOTIDE SEQUENCE [LARGE SCALE GENOMIC DNA]</scope>
    <source>
        <strain evidence="1 2">JCM 11411</strain>
    </source>
</reference>
<protein>
    <submittedName>
        <fullName evidence="1">Uncharacterized protein</fullName>
    </submittedName>
</protein>
<evidence type="ECO:0000313" key="1">
    <source>
        <dbReference type="EMBL" id="MFB9781466.1"/>
    </source>
</evidence>
<dbReference type="InterPro" id="IPR027417">
    <property type="entry name" value="P-loop_NTPase"/>
</dbReference>
<comment type="caution">
    <text evidence="1">The sequence shown here is derived from an EMBL/GenBank/DDBJ whole genome shotgun (WGS) entry which is preliminary data.</text>
</comment>
<sequence>MKTTAKMTKTGSGVGGVSVAHEGIEYGQDGDQRKVWLPEVYPHHFIVRAEAAHHSECGEVTALATAVCAEGWRVSIIEPRDGVFRSSHGGLDLHAYAAFDDSVGACTILREARLLLDSRLEQRLSGVDLSDVTPHVVLVDGLDEFFEELNTRKNSAYSAVEATQVRNDWDSIARRGGAASVHLLATGSAKNLFSQAAFADFDRQSLFAKIGDGPEQGAAH</sequence>
<accession>A0ABV5XG82</accession>
<dbReference type="Proteomes" id="UP001589587">
    <property type="component" value="Unassembled WGS sequence"/>
</dbReference>
<dbReference type="RefSeq" id="WP_047269938.1">
    <property type="nucleotide sequence ID" value="NZ_JBHMAS010000048.1"/>
</dbReference>
<organism evidence="1 2">
    <name type="scientific">Rhodococcus baikonurensis</name>
    <dbReference type="NCBI Taxonomy" id="172041"/>
    <lineage>
        <taxon>Bacteria</taxon>
        <taxon>Bacillati</taxon>
        <taxon>Actinomycetota</taxon>
        <taxon>Actinomycetes</taxon>
        <taxon>Mycobacteriales</taxon>
        <taxon>Nocardiaceae</taxon>
        <taxon>Rhodococcus</taxon>
        <taxon>Rhodococcus erythropolis group</taxon>
    </lineage>
</organism>
<name>A0ABV5XG82_9NOCA</name>
<proteinExistence type="predicted"/>
<keyword evidence="2" id="KW-1185">Reference proteome</keyword>